<dbReference type="InterPro" id="IPR011335">
    <property type="entry name" value="Restrct_endonuc-II-like"/>
</dbReference>
<dbReference type="Gene3D" id="3.90.320.10">
    <property type="match status" value="1"/>
</dbReference>
<proteinExistence type="predicted"/>
<evidence type="ECO:0000313" key="1">
    <source>
        <dbReference type="EMBL" id="QIY92206.1"/>
    </source>
</evidence>
<name>A0ABX6KUC6_CHRGL</name>
<dbReference type="SUPFAM" id="SSF52980">
    <property type="entry name" value="Restriction endonuclease-like"/>
    <property type="match status" value="1"/>
</dbReference>
<organism evidence="1 2">
    <name type="scientific">Chryseobacterium gallinarum</name>
    <dbReference type="NCBI Taxonomy" id="1324352"/>
    <lineage>
        <taxon>Bacteria</taxon>
        <taxon>Pseudomonadati</taxon>
        <taxon>Bacteroidota</taxon>
        <taxon>Flavobacteriia</taxon>
        <taxon>Flavobacteriales</taxon>
        <taxon>Weeksellaceae</taxon>
        <taxon>Chryseobacterium group</taxon>
        <taxon>Chryseobacterium</taxon>
    </lineage>
</organism>
<reference evidence="1 2" key="1">
    <citation type="submission" date="2019-09" db="EMBL/GenBank/DDBJ databases">
        <title>FDA dAtabase for Regulatory Grade micrObial Sequences (FDA-ARGOS): Supporting development and validation of Infectious Disease Dx tests.</title>
        <authorList>
            <person name="Sciortino C."/>
            <person name="Tallon L."/>
            <person name="Sadzewicz L."/>
            <person name="Vavikolanu K."/>
            <person name="Mehta A."/>
            <person name="Aluvathingal J."/>
            <person name="Nadendla S."/>
            <person name="Nandy P."/>
            <person name="Geyer C."/>
            <person name="Yan Y."/>
            <person name="Sichtig H."/>
        </authorList>
    </citation>
    <scope>NUCLEOTIDE SEQUENCE [LARGE SCALE GENOMIC DNA]</scope>
    <source>
        <strain evidence="1 2">FDAARGOS_636</strain>
    </source>
</reference>
<dbReference type="InterPro" id="IPR011604">
    <property type="entry name" value="PDDEXK-like_dom_sf"/>
</dbReference>
<gene>
    <name evidence="1" type="ORF">FOB44_16740</name>
</gene>
<evidence type="ECO:0000313" key="2">
    <source>
        <dbReference type="Proteomes" id="UP000501570"/>
    </source>
</evidence>
<keyword evidence="2" id="KW-1185">Reference proteome</keyword>
<dbReference type="EMBL" id="CP050995">
    <property type="protein sequence ID" value="QIY92206.1"/>
    <property type="molecule type" value="Genomic_DNA"/>
</dbReference>
<protein>
    <submittedName>
        <fullName evidence="1">Uncharacterized protein</fullName>
    </submittedName>
</protein>
<dbReference type="Proteomes" id="UP000501570">
    <property type="component" value="Chromosome"/>
</dbReference>
<sequence>MKGLPKPLTQNQSETLAGLMQKIHSGKITDKQIVTLGELIKKRDAKPELSDGAKTYLETIFKETVFNRKKDIQSKYLTKGISVEDENINQYNEVRGTFLIKNEVRYENEFFSGEMDIEEDDEIIDFKSSWDYETFPLFKDDVPNEDYEYQLQAYMDLRPNVKKARLVYGLVDTPDELILDEKRKTGWKLGFIDGLPEDLDQEITNNMTYADIPKEVRIKEFIIYRDEKVIAQMKDMIILAREYLNSLNTTLAKHLQLI</sequence>
<accession>A0ABX6KUC6</accession>